<reference evidence="2 3" key="1">
    <citation type="journal article" date="2020" name="Nature">
        <title>Six reference-quality genomes reveal evolution of bat adaptations.</title>
        <authorList>
            <person name="Jebb D."/>
            <person name="Huang Z."/>
            <person name="Pippel M."/>
            <person name="Hughes G.M."/>
            <person name="Lavrichenko K."/>
            <person name="Devanna P."/>
            <person name="Winkler S."/>
            <person name="Jermiin L.S."/>
            <person name="Skirmuntt E.C."/>
            <person name="Katzourakis A."/>
            <person name="Burkitt-Gray L."/>
            <person name="Ray D.A."/>
            <person name="Sullivan K.A.M."/>
            <person name="Roscito J.G."/>
            <person name="Kirilenko B.M."/>
            <person name="Davalos L.M."/>
            <person name="Corthals A.P."/>
            <person name="Power M.L."/>
            <person name="Jones G."/>
            <person name="Ransome R.D."/>
            <person name="Dechmann D.K.N."/>
            <person name="Locatelli A.G."/>
            <person name="Puechmaille S.J."/>
            <person name="Fedrigo O."/>
            <person name="Jarvis E.D."/>
            <person name="Hiller M."/>
            <person name="Vernes S.C."/>
            <person name="Myers E.W."/>
            <person name="Teeling E.C."/>
        </authorList>
    </citation>
    <scope>NUCLEOTIDE SEQUENCE [LARGE SCALE GENOMIC DNA]</scope>
    <source>
        <strain evidence="2">MRouAeg1</strain>
        <tissue evidence="2">Muscle</tissue>
    </source>
</reference>
<gene>
    <name evidence="2" type="ORF">HJG63_009099</name>
</gene>
<evidence type="ECO:0000313" key="2">
    <source>
        <dbReference type="EMBL" id="KAF6410611.1"/>
    </source>
</evidence>
<accession>A0A7J8CIC2</accession>
<dbReference type="Proteomes" id="UP000593571">
    <property type="component" value="Unassembled WGS sequence"/>
</dbReference>
<comment type="caution">
    <text evidence="2">The sequence shown here is derived from an EMBL/GenBank/DDBJ whole genome shotgun (WGS) entry which is preliminary data.</text>
</comment>
<evidence type="ECO:0000313" key="3">
    <source>
        <dbReference type="Proteomes" id="UP000593571"/>
    </source>
</evidence>
<feature type="compositionally biased region" description="Basic residues" evidence="1">
    <location>
        <begin position="119"/>
        <end position="130"/>
    </location>
</feature>
<protein>
    <submittedName>
        <fullName evidence="2">Uncharacterized protein</fullName>
    </submittedName>
</protein>
<name>A0A7J8CIC2_ROUAE</name>
<keyword evidence="3" id="KW-1185">Reference proteome</keyword>
<evidence type="ECO:0000256" key="1">
    <source>
        <dbReference type="SAM" id="MobiDB-lite"/>
    </source>
</evidence>
<feature type="region of interest" description="Disordered" evidence="1">
    <location>
        <begin position="87"/>
        <end position="144"/>
    </location>
</feature>
<dbReference type="EMBL" id="JACASE010000014">
    <property type="protein sequence ID" value="KAF6410611.1"/>
    <property type="molecule type" value="Genomic_DNA"/>
</dbReference>
<dbReference type="AlphaFoldDB" id="A0A7J8CIC2"/>
<sequence>MRCGRWLAAARMRLCLSARARREAGARAALEISDTENEKDLTEGSISQEVAGFGFKPKPVSFHGEPTSFPWHRAACLVTHERKQRPQISKRCCHQAGGVTSPSPSTGAIKWSQPEVRKLSRLARQVKHRSPGPPFPTAAETEFH</sequence>
<organism evidence="2 3">
    <name type="scientific">Rousettus aegyptiacus</name>
    <name type="common">Egyptian fruit bat</name>
    <name type="synonym">Pteropus aegyptiacus</name>
    <dbReference type="NCBI Taxonomy" id="9407"/>
    <lineage>
        <taxon>Eukaryota</taxon>
        <taxon>Metazoa</taxon>
        <taxon>Chordata</taxon>
        <taxon>Craniata</taxon>
        <taxon>Vertebrata</taxon>
        <taxon>Euteleostomi</taxon>
        <taxon>Mammalia</taxon>
        <taxon>Eutheria</taxon>
        <taxon>Laurasiatheria</taxon>
        <taxon>Chiroptera</taxon>
        <taxon>Yinpterochiroptera</taxon>
        <taxon>Pteropodoidea</taxon>
        <taxon>Pteropodidae</taxon>
        <taxon>Rousettinae</taxon>
        <taxon>Rousettus</taxon>
    </lineage>
</organism>
<proteinExistence type="predicted"/>